<accession>A0A1G1VDR9</accession>
<feature type="transmembrane region" description="Helical" evidence="6">
    <location>
        <begin position="64"/>
        <end position="89"/>
    </location>
</feature>
<organism evidence="7 8">
    <name type="scientific">Candidatus Blackburnbacteria bacterium RIFCSPLOWO2_01_FULL_40_20</name>
    <dbReference type="NCBI Taxonomy" id="1797519"/>
    <lineage>
        <taxon>Bacteria</taxon>
        <taxon>Candidatus Blackburniibacteriota</taxon>
    </lineage>
</organism>
<keyword evidence="3" id="KW-0133">Cell shape</keyword>
<evidence type="ECO:0000256" key="5">
    <source>
        <dbReference type="ARBA" id="ARBA00023136"/>
    </source>
</evidence>
<keyword evidence="5 6" id="KW-0472">Membrane</keyword>
<keyword evidence="4 6" id="KW-1133">Transmembrane helix</keyword>
<feature type="transmembrane region" description="Helical" evidence="6">
    <location>
        <begin position="101"/>
        <end position="116"/>
    </location>
</feature>
<keyword evidence="2 6" id="KW-0812">Transmembrane</keyword>
<dbReference type="GO" id="GO:0015648">
    <property type="term" value="F:lipid-linked peptidoglycan transporter activity"/>
    <property type="evidence" value="ECO:0007669"/>
    <property type="project" value="TreeGrafter"/>
</dbReference>
<feature type="transmembrane region" description="Helical" evidence="6">
    <location>
        <begin position="326"/>
        <end position="345"/>
    </location>
</feature>
<evidence type="ECO:0000256" key="1">
    <source>
        <dbReference type="ARBA" id="ARBA00004141"/>
    </source>
</evidence>
<proteinExistence type="predicted"/>
<feature type="transmembrane region" description="Helical" evidence="6">
    <location>
        <begin position="254"/>
        <end position="275"/>
    </location>
</feature>
<evidence type="ECO:0000256" key="4">
    <source>
        <dbReference type="ARBA" id="ARBA00022989"/>
    </source>
</evidence>
<dbReference type="EMBL" id="MHCC01000013">
    <property type="protein sequence ID" value="OGY13564.1"/>
    <property type="molecule type" value="Genomic_DNA"/>
</dbReference>
<name>A0A1G1VDR9_9BACT</name>
<dbReference type="PROSITE" id="PS00428">
    <property type="entry name" value="FTSW_RODA_SPOVE"/>
    <property type="match status" value="1"/>
</dbReference>
<dbReference type="GO" id="GO:0032153">
    <property type="term" value="C:cell division site"/>
    <property type="evidence" value="ECO:0007669"/>
    <property type="project" value="TreeGrafter"/>
</dbReference>
<evidence type="ECO:0008006" key="9">
    <source>
        <dbReference type="Google" id="ProtNLM"/>
    </source>
</evidence>
<evidence type="ECO:0000313" key="7">
    <source>
        <dbReference type="EMBL" id="OGY13564.1"/>
    </source>
</evidence>
<dbReference type="AlphaFoldDB" id="A0A1G1VDR9"/>
<protein>
    <recommendedName>
        <fullName evidence="9">Rod shape-determining protein RodA</fullName>
    </recommendedName>
</protein>
<dbReference type="GO" id="GO:0008360">
    <property type="term" value="P:regulation of cell shape"/>
    <property type="evidence" value="ECO:0007669"/>
    <property type="project" value="UniProtKB-KW"/>
</dbReference>
<dbReference type="PANTHER" id="PTHR30474">
    <property type="entry name" value="CELL CYCLE PROTEIN"/>
    <property type="match status" value="1"/>
</dbReference>
<evidence type="ECO:0000256" key="2">
    <source>
        <dbReference type="ARBA" id="ARBA00022692"/>
    </source>
</evidence>
<reference evidence="7 8" key="1">
    <citation type="journal article" date="2016" name="Nat. Commun.">
        <title>Thousands of microbial genomes shed light on interconnected biogeochemical processes in an aquifer system.</title>
        <authorList>
            <person name="Anantharaman K."/>
            <person name="Brown C.T."/>
            <person name="Hug L.A."/>
            <person name="Sharon I."/>
            <person name="Castelle C.J."/>
            <person name="Probst A.J."/>
            <person name="Thomas B.C."/>
            <person name="Singh A."/>
            <person name="Wilkins M.J."/>
            <person name="Karaoz U."/>
            <person name="Brodie E.L."/>
            <person name="Williams K.H."/>
            <person name="Hubbard S.S."/>
            <person name="Banfield J.F."/>
        </authorList>
    </citation>
    <scope>NUCLEOTIDE SEQUENCE [LARGE SCALE GENOMIC DNA]</scope>
</reference>
<dbReference type="Pfam" id="PF01098">
    <property type="entry name" value="FTSW_RODA_SPOVE"/>
    <property type="match status" value="1"/>
</dbReference>
<evidence type="ECO:0000256" key="3">
    <source>
        <dbReference type="ARBA" id="ARBA00022960"/>
    </source>
</evidence>
<feature type="transmembrane region" description="Helical" evidence="6">
    <location>
        <begin position="123"/>
        <end position="139"/>
    </location>
</feature>
<dbReference type="GO" id="GO:0005886">
    <property type="term" value="C:plasma membrane"/>
    <property type="evidence" value="ECO:0007669"/>
    <property type="project" value="TreeGrafter"/>
</dbReference>
<dbReference type="InterPro" id="IPR018365">
    <property type="entry name" value="Cell_cycle_FtsW-rel_CS"/>
</dbReference>
<gene>
    <name evidence="7" type="ORF">A3A77_04215</name>
</gene>
<dbReference type="Proteomes" id="UP000178659">
    <property type="component" value="Unassembled WGS sequence"/>
</dbReference>
<sequence>MNLRVNWFLFLPALLLTILGTVILSSVSPKSFPQQFFNLGLALLTYLLFSQIDLRVLRSLSGIFYLLSIILLVITFVFGFVSHGAVRWINLGFFTIQPSEVVKPLSILFFASVVSWPKGDKKYLYSVLALIPAIALVLLQPDLGSSLVVFTGFIGVILLAGIPIRYLLGAAIIFMLTTPLIWQILAGYQQDRLLSYLKPASDPLGSGYNSIQSMIAIGSGQFLGRGLGQGTQSQLLFLPERHTDFIFAALSEELGFVGSGLLLLAFAIMLSKIVLSVRDSTDVFTKALLGGIFLSIFSQAAINIGMNLGIMPVTGIPLPFVSSGGSSLISMSAMIGMATLAIHSLKGGRNSGIL</sequence>
<evidence type="ECO:0000256" key="6">
    <source>
        <dbReference type="SAM" id="Phobius"/>
    </source>
</evidence>
<dbReference type="InterPro" id="IPR001182">
    <property type="entry name" value="FtsW/RodA"/>
</dbReference>
<evidence type="ECO:0000313" key="8">
    <source>
        <dbReference type="Proteomes" id="UP000178659"/>
    </source>
</evidence>
<feature type="transmembrane region" description="Helical" evidence="6">
    <location>
        <begin position="35"/>
        <end position="52"/>
    </location>
</feature>
<feature type="transmembrane region" description="Helical" evidence="6">
    <location>
        <begin position="287"/>
        <end position="306"/>
    </location>
</feature>
<comment type="caution">
    <text evidence="7">The sequence shown here is derived from an EMBL/GenBank/DDBJ whole genome shotgun (WGS) entry which is preliminary data.</text>
</comment>
<dbReference type="GO" id="GO:0051301">
    <property type="term" value="P:cell division"/>
    <property type="evidence" value="ECO:0007669"/>
    <property type="project" value="InterPro"/>
</dbReference>
<feature type="transmembrane region" description="Helical" evidence="6">
    <location>
        <begin position="167"/>
        <end position="188"/>
    </location>
</feature>
<comment type="subcellular location">
    <subcellularLocation>
        <location evidence="1">Membrane</location>
        <topology evidence="1">Multi-pass membrane protein</topology>
    </subcellularLocation>
</comment>
<feature type="transmembrane region" description="Helical" evidence="6">
    <location>
        <begin position="145"/>
        <end position="162"/>
    </location>
</feature>